<name>A0A4Y7QDK5_9AGAM</name>
<gene>
    <name evidence="1" type="ORF">BD410DRAFT_826881</name>
</gene>
<reference evidence="1 2" key="1">
    <citation type="submission" date="2018-06" db="EMBL/GenBank/DDBJ databases">
        <title>A transcriptomic atlas of mushroom development highlights an independent origin of complex multicellularity.</title>
        <authorList>
            <consortium name="DOE Joint Genome Institute"/>
            <person name="Krizsan K."/>
            <person name="Almasi E."/>
            <person name="Merenyi Z."/>
            <person name="Sahu N."/>
            <person name="Viragh M."/>
            <person name="Koszo T."/>
            <person name="Mondo S."/>
            <person name="Kiss B."/>
            <person name="Balint B."/>
            <person name="Kues U."/>
            <person name="Barry K."/>
            <person name="Hegedus J.C."/>
            <person name="Henrissat B."/>
            <person name="Johnson J."/>
            <person name="Lipzen A."/>
            <person name="Ohm R."/>
            <person name="Nagy I."/>
            <person name="Pangilinan J."/>
            <person name="Yan J."/>
            <person name="Xiong Y."/>
            <person name="Grigoriev I.V."/>
            <person name="Hibbett D.S."/>
            <person name="Nagy L.G."/>
        </authorList>
    </citation>
    <scope>NUCLEOTIDE SEQUENCE [LARGE SCALE GENOMIC DNA]</scope>
    <source>
        <strain evidence="1 2">SZMC22713</strain>
    </source>
</reference>
<sequence>MTAVMNPRLDVRLNNEKDDQFTISFQPSLLNSEKFEFSVNVKNVEEYPNDHMFQFALKSSSESEIGVGLLESLSEIDTHGTIKQLIESAGSILAHRATYGATSIRVPDDKTTVVAVLGSSDLANNDWFASDFCLLHKALGGTAKQEVWLTCDSLPDLVKTYKELLHGSPRRTPRRVVFDKNSEDFTMQVDADKLAGAFLEQVEQASLNVFPGERILIVMIAHGQRVTGDLEIGDEYVTRAQVELRLAGIKNGVEITIISTSCFSGIWAMPFKNPRITVLAASTADQPSYSFPASESGYCRGGPFVQTVVNEFARLLQDREEPLDDLQDYPQTDILNRTIRISDVQCKTPCSTPVGQFKSYANRVLDSVKTLQQHPATITFHDEIGEQQASKVLGGSKSSDEITTLFRIGAVLELPKEANYSSIPLAVERVTSQRKTAGKLGPWAVKAQTLYELHAKQSPGPDGLVENISVSRYAARVAEGILPENKCKELVRQIQMRMQSDDEAQRIVTMLSKNFRQDLPQITNWCRTNQTWKTPALEAERKYQPALATFPCRDIRYTKPLHFISWAATECDAAVKELEDVVQSSLSPQPVVAARDGKHRESVLSTSVSMYDLTSFASHLSTTATNVFQIFTP</sequence>
<evidence type="ECO:0000313" key="2">
    <source>
        <dbReference type="Proteomes" id="UP000294933"/>
    </source>
</evidence>
<dbReference type="EMBL" id="ML170165">
    <property type="protein sequence ID" value="TDL24950.1"/>
    <property type="molecule type" value="Genomic_DNA"/>
</dbReference>
<proteinExistence type="predicted"/>
<dbReference type="AlphaFoldDB" id="A0A4Y7QDK5"/>
<dbReference type="VEuPathDB" id="FungiDB:BD410DRAFT_826881"/>
<protein>
    <recommendedName>
        <fullName evidence="3">Peptidase C13 family protein</fullName>
    </recommendedName>
</protein>
<dbReference type="Gene3D" id="3.40.50.1460">
    <property type="match status" value="1"/>
</dbReference>
<dbReference type="Proteomes" id="UP000294933">
    <property type="component" value="Unassembled WGS sequence"/>
</dbReference>
<accession>A0A4Y7QDK5</accession>
<keyword evidence="2" id="KW-1185">Reference proteome</keyword>
<evidence type="ECO:0008006" key="3">
    <source>
        <dbReference type="Google" id="ProtNLM"/>
    </source>
</evidence>
<evidence type="ECO:0000313" key="1">
    <source>
        <dbReference type="EMBL" id="TDL24950.1"/>
    </source>
</evidence>
<dbReference type="STRING" id="50990.A0A4Y7QDK5"/>
<organism evidence="1 2">
    <name type="scientific">Rickenella mellea</name>
    <dbReference type="NCBI Taxonomy" id="50990"/>
    <lineage>
        <taxon>Eukaryota</taxon>
        <taxon>Fungi</taxon>
        <taxon>Dikarya</taxon>
        <taxon>Basidiomycota</taxon>
        <taxon>Agaricomycotina</taxon>
        <taxon>Agaricomycetes</taxon>
        <taxon>Hymenochaetales</taxon>
        <taxon>Rickenellaceae</taxon>
        <taxon>Rickenella</taxon>
    </lineage>
</organism>
<dbReference type="OrthoDB" id="3000060at2759"/>